<protein>
    <recommendedName>
        <fullName evidence="3">methylated-DNA--[protein]-cysteine S-methyltransferase</fullName>
        <ecNumber evidence="3">2.1.1.63</ecNumber>
    </recommendedName>
</protein>
<evidence type="ECO:0000256" key="4">
    <source>
        <dbReference type="ARBA" id="ARBA00022603"/>
    </source>
</evidence>
<evidence type="ECO:0000313" key="10">
    <source>
        <dbReference type="EMBL" id="TCT22356.1"/>
    </source>
</evidence>
<dbReference type="InterPro" id="IPR036631">
    <property type="entry name" value="MGMT_N_sf"/>
</dbReference>
<keyword evidence="7" id="KW-0234">DNA repair</keyword>
<accession>A0A4R3N306</accession>
<dbReference type="Gene3D" id="1.10.10.10">
    <property type="entry name" value="Winged helix-like DNA-binding domain superfamily/Winged helix DNA-binding domain"/>
    <property type="match status" value="1"/>
</dbReference>
<dbReference type="SUPFAM" id="SSF46767">
    <property type="entry name" value="Methylated DNA-protein cysteine methyltransferase, C-terminal domain"/>
    <property type="match status" value="1"/>
</dbReference>
<comment type="catalytic activity">
    <reaction evidence="8">
        <text>a 6-O-methyl-2'-deoxyguanosine in DNA + L-cysteinyl-[protein] = S-methyl-L-cysteinyl-[protein] + a 2'-deoxyguanosine in DNA</text>
        <dbReference type="Rhea" id="RHEA:24000"/>
        <dbReference type="Rhea" id="RHEA-COMP:10131"/>
        <dbReference type="Rhea" id="RHEA-COMP:10132"/>
        <dbReference type="Rhea" id="RHEA-COMP:11367"/>
        <dbReference type="Rhea" id="RHEA-COMP:11368"/>
        <dbReference type="ChEBI" id="CHEBI:29950"/>
        <dbReference type="ChEBI" id="CHEBI:82612"/>
        <dbReference type="ChEBI" id="CHEBI:85445"/>
        <dbReference type="ChEBI" id="CHEBI:85448"/>
        <dbReference type="EC" id="2.1.1.63"/>
    </reaction>
</comment>
<dbReference type="EC" id="2.1.1.63" evidence="3"/>
<evidence type="ECO:0000256" key="7">
    <source>
        <dbReference type="ARBA" id="ARBA00023204"/>
    </source>
</evidence>
<evidence type="ECO:0000256" key="1">
    <source>
        <dbReference type="ARBA" id="ARBA00001286"/>
    </source>
</evidence>
<dbReference type="GO" id="GO:0006281">
    <property type="term" value="P:DNA repair"/>
    <property type="evidence" value="ECO:0007669"/>
    <property type="project" value="UniProtKB-KW"/>
</dbReference>
<dbReference type="EMBL" id="SMAN01000009">
    <property type="protein sequence ID" value="TCT22356.1"/>
    <property type="molecule type" value="Genomic_DNA"/>
</dbReference>
<keyword evidence="5 10" id="KW-0808">Transferase</keyword>
<organism evidence="10 11">
    <name type="scientific">Melghiribacillus thermohalophilus</name>
    <dbReference type="NCBI Taxonomy" id="1324956"/>
    <lineage>
        <taxon>Bacteria</taxon>
        <taxon>Bacillati</taxon>
        <taxon>Bacillota</taxon>
        <taxon>Bacilli</taxon>
        <taxon>Bacillales</taxon>
        <taxon>Bacillaceae</taxon>
        <taxon>Melghiribacillus</taxon>
    </lineage>
</organism>
<comment type="catalytic activity">
    <reaction evidence="1">
        <text>a 4-O-methyl-thymidine in DNA + L-cysteinyl-[protein] = a thymidine in DNA + S-methyl-L-cysteinyl-[protein]</text>
        <dbReference type="Rhea" id="RHEA:53428"/>
        <dbReference type="Rhea" id="RHEA-COMP:10131"/>
        <dbReference type="Rhea" id="RHEA-COMP:10132"/>
        <dbReference type="Rhea" id="RHEA-COMP:13555"/>
        <dbReference type="Rhea" id="RHEA-COMP:13556"/>
        <dbReference type="ChEBI" id="CHEBI:29950"/>
        <dbReference type="ChEBI" id="CHEBI:82612"/>
        <dbReference type="ChEBI" id="CHEBI:137386"/>
        <dbReference type="ChEBI" id="CHEBI:137387"/>
        <dbReference type="EC" id="2.1.1.63"/>
    </reaction>
</comment>
<dbReference type="InterPro" id="IPR036217">
    <property type="entry name" value="MethylDNA_cys_MeTrfase_DNAb"/>
</dbReference>
<evidence type="ECO:0000256" key="6">
    <source>
        <dbReference type="ARBA" id="ARBA00022763"/>
    </source>
</evidence>
<dbReference type="FunFam" id="1.10.10.10:FF:000214">
    <property type="entry name" value="Methylated-DNA--protein-cysteine methyltransferase"/>
    <property type="match status" value="1"/>
</dbReference>
<reference evidence="10 11" key="1">
    <citation type="submission" date="2019-03" db="EMBL/GenBank/DDBJ databases">
        <title>Genomic Encyclopedia of Type Strains, Phase IV (KMG-IV): sequencing the most valuable type-strain genomes for metagenomic binning, comparative biology and taxonomic classification.</title>
        <authorList>
            <person name="Goeker M."/>
        </authorList>
    </citation>
    <scope>NUCLEOTIDE SEQUENCE [LARGE SCALE GENOMIC DNA]</scope>
    <source>
        <strain evidence="10 11">DSM 25894</strain>
    </source>
</reference>
<dbReference type="OrthoDB" id="9802228at2"/>
<evidence type="ECO:0000313" key="11">
    <source>
        <dbReference type="Proteomes" id="UP000294650"/>
    </source>
</evidence>
<dbReference type="InterPro" id="IPR001497">
    <property type="entry name" value="MethylDNA_cys_MeTrfase_AS"/>
</dbReference>
<keyword evidence="11" id="KW-1185">Reference proteome</keyword>
<dbReference type="SUPFAM" id="SSF53155">
    <property type="entry name" value="Methylated DNA-protein cysteine methyltransferase domain"/>
    <property type="match status" value="1"/>
</dbReference>
<comment type="caution">
    <text evidence="10">The sequence shown here is derived from an EMBL/GenBank/DDBJ whole genome shotgun (WGS) entry which is preliminary data.</text>
</comment>
<dbReference type="NCBIfam" id="TIGR00589">
    <property type="entry name" value="ogt"/>
    <property type="match status" value="1"/>
</dbReference>
<dbReference type="PANTHER" id="PTHR10815:SF5">
    <property type="entry name" value="METHYLATED-DNA--PROTEIN-CYSTEINE METHYLTRANSFERASE"/>
    <property type="match status" value="1"/>
</dbReference>
<evidence type="ECO:0000256" key="5">
    <source>
        <dbReference type="ARBA" id="ARBA00022679"/>
    </source>
</evidence>
<evidence type="ECO:0000256" key="3">
    <source>
        <dbReference type="ARBA" id="ARBA00011918"/>
    </source>
</evidence>
<evidence type="ECO:0000256" key="8">
    <source>
        <dbReference type="ARBA" id="ARBA00049348"/>
    </source>
</evidence>
<dbReference type="CDD" id="cd06445">
    <property type="entry name" value="ATase"/>
    <property type="match status" value="1"/>
</dbReference>
<dbReference type="InterPro" id="IPR036388">
    <property type="entry name" value="WH-like_DNA-bd_sf"/>
</dbReference>
<evidence type="ECO:0000259" key="9">
    <source>
        <dbReference type="Pfam" id="PF01035"/>
    </source>
</evidence>
<gene>
    <name evidence="10" type="ORF">EDD68_1092</name>
</gene>
<dbReference type="Gene3D" id="3.30.160.70">
    <property type="entry name" value="Methylated DNA-protein cysteine methyltransferase domain"/>
    <property type="match status" value="1"/>
</dbReference>
<name>A0A4R3N306_9BACI</name>
<keyword evidence="6" id="KW-0227">DNA damage</keyword>
<dbReference type="PANTHER" id="PTHR10815">
    <property type="entry name" value="METHYLATED-DNA--PROTEIN-CYSTEINE METHYLTRANSFERASE"/>
    <property type="match status" value="1"/>
</dbReference>
<dbReference type="Pfam" id="PF01035">
    <property type="entry name" value="DNA_binding_1"/>
    <property type="match status" value="1"/>
</dbReference>
<comment type="similarity">
    <text evidence="2">Belongs to the MGMT family.</text>
</comment>
<dbReference type="RefSeq" id="WP_132371676.1">
    <property type="nucleotide sequence ID" value="NZ_SMAN01000009.1"/>
</dbReference>
<dbReference type="Proteomes" id="UP000294650">
    <property type="component" value="Unassembled WGS sequence"/>
</dbReference>
<dbReference type="GO" id="GO:0003908">
    <property type="term" value="F:methylated-DNA-[protein]-cysteine S-methyltransferase activity"/>
    <property type="evidence" value="ECO:0007669"/>
    <property type="project" value="UniProtKB-EC"/>
</dbReference>
<evidence type="ECO:0000256" key="2">
    <source>
        <dbReference type="ARBA" id="ARBA00008711"/>
    </source>
</evidence>
<feature type="domain" description="Methylated-DNA-[protein]-cysteine S-methyltransferase DNA binding" evidence="9">
    <location>
        <begin position="78"/>
        <end position="159"/>
    </location>
</feature>
<dbReference type="GO" id="GO:0032259">
    <property type="term" value="P:methylation"/>
    <property type="evidence" value="ECO:0007669"/>
    <property type="project" value="UniProtKB-KW"/>
</dbReference>
<proteinExistence type="inferred from homology"/>
<dbReference type="PROSITE" id="PS00374">
    <property type="entry name" value="MGMT"/>
    <property type="match status" value="1"/>
</dbReference>
<sequence length="169" mass="19367">MIYDECHTTIGCLRFIFHENNGALQRVILTDHLWNAISAEQVVKRSKELGKSVSHQIHEYLHGHRQQFDLLFDLIGTPFQKQVWESLTKIPYGETRTYSQIAESIGRNSRFARATGSAISHNPLPLIIPCHRVIGIHHTLTGYVGGLEMKRQLLHIEGVHLKEKINQNK</sequence>
<dbReference type="InterPro" id="IPR014048">
    <property type="entry name" value="MethylDNA_cys_MeTrfase_DNA-bd"/>
</dbReference>
<keyword evidence="4 10" id="KW-0489">Methyltransferase</keyword>
<dbReference type="AlphaFoldDB" id="A0A4R3N306"/>